<keyword evidence="6 7" id="KW-0472">Membrane</keyword>
<feature type="transmembrane region" description="Helical" evidence="7">
    <location>
        <begin position="117"/>
        <end position="141"/>
    </location>
</feature>
<feature type="transmembrane region" description="Helical" evidence="7">
    <location>
        <begin position="67"/>
        <end position="86"/>
    </location>
</feature>
<dbReference type="AlphaFoldDB" id="A0AAE3DVH9"/>
<dbReference type="RefSeq" id="WP_227616193.1">
    <property type="nucleotide sequence ID" value="NZ_JAJEPR010000045.1"/>
</dbReference>
<feature type="transmembrane region" description="Helical" evidence="7">
    <location>
        <begin position="182"/>
        <end position="201"/>
    </location>
</feature>
<keyword evidence="9" id="KW-1185">Reference proteome</keyword>
<keyword evidence="4 7" id="KW-0812">Transmembrane</keyword>
<feature type="transmembrane region" description="Helical" evidence="7">
    <location>
        <begin position="31"/>
        <end position="55"/>
    </location>
</feature>
<feature type="transmembrane region" description="Helical" evidence="7">
    <location>
        <begin position="355"/>
        <end position="378"/>
    </location>
</feature>
<feature type="transmembrane region" description="Helical" evidence="7">
    <location>
        <begin position="213"/>
        <end position="232"/>
    </location>
</feature>
<comment type="subcellular location">
    <subcellularLocation>
        <location evidence="1">Membrane</location>
        <topology evidence="1">Multi-pass membrane protein</topology>
    </subcellularLocation>
</comment>
<evidence type="ECO:0000256" key="2">
    <source>
        <dbReference type="ARBA" id="ARBA00008821"/>
    </source>
</evidence>
<protein>
    <submittedName>
        <fullName evidence="8">Purine permease</fullName>
    </submittedName>
</protein>
<dbReference type="PANTHER" id="PTHR42810">
    <property type="entry name" value="PURINE PERMEASE C1399.01C-RELATED"/>
    <property type="match status" value="1"/>
</dbReference>
<evidence type="ECO:0000256" key="1">
    <source>
        <dbReference type="ARBA" id="ARBA00004141"/>
    </source>
</evidence>
<evidence type="ECO:0000256" key="5">
    <source>
        <dbReference type="ARBA" id="ARBA00022989"/>
    </source>
</evidence>
<dbReference type="EMBL" id="JAJEPR010000045">
    <property type="protein sequence ID" value="MCC2191275.1"/>
    <property type="molecule type" value="Genomic_DNA"/>
</dbReference>
<organism evidence="8 9">
    <name type="scientific">Fusicatenibacter faecihominis</name>
    <dbReference type="NCBI Taxonomy" id="2881276"/>
    <lineage>
        <taxon>Bacteria</taxon>
        <taxon>Bacillati</taxon>
        <taxon>Bacillota</taxon>
        <taxon>Clostridia</taxon>
        <taxon>Lachnospirales</taxon>
        <taxon>Lachnospiraceae</taxon>
        <taxon>Fusicatenibacter</taxon>
    </lineage>
</organism>
<feature type="transmembrane region" description="Helical" evidence="7">
    <location>
        <begin position="277"/>
        <end position="296"/>
    </location>
</feature>
<dbReference type="GO" id="GO:0042907">
    <property type="term" value="F:xanthine transmembrane transporter activity"/>
    <property type="evidence" value="ECO:0007669"/>
    <property type="project" value="TreeGrafter"/>
</dbReference>
<evidence type="ECO:0000256" key="4">
    <source>
        <dbReference type="ARBA" id="ARBA00022692"/>
    </source>
</evidence>
<dbReference type="PROSITE" id="PS01116">
    <property type="entry name" value="XANTH_URACIL_PERMASE"/>
    <property type="match status" value="1"/>
</dbReference>
<feature type="transmembrane region" description="Helical" evidence="7">
    <location>
        <begin position="442"/>
        <end position="463"/>
    </location>
</feature>
<comment type="caution">
    <text evidence="8">The sequence shown here is derived from an EMBL/GenBank/DDBJ whole genome shotgun (WGS) entry which is preliminary data.</text>
</comment>
<dbReference type="InterPro" id="IPR006042">
    <property type="entry name" value="Xan_ur_permease"/>
</dbReference>
<dbReference type="Proteomes" id="UP001197875">
    <property type="component" value="Unassembled WGS sequence"/>
</dbReference>
<accession>A0AAE3DVH9</accession>
<evidence type="ECO:0000313" key="9">
    <source>
        <dbReference type="Proteomes" id="UP001197875"/>
    </source>
</evidence>
<name>A0AAE3DVH9_9FIRM</name>
<dbReference type="GO" id="GO:0005886">
    <property type="term" value="C:plasma membrane"/>
    <property type="evidence" value="ECO:0007669"/>
    <property type="project" value="UniProtKB-ARBA"/>
</dbReference>
<evidence type="ECO:0000256" key="7">
    <source>
        <dbReference type="SAM" id="Phobius"/>
    </source>
</evidence>
<dbReference type="PANTHER" id="PTHR42810:SF2">
    <property type="entry name" value="PURINE PERMEASE C1399.01C-RELATED"/>
    <property type="match status" value="1"/>
</dbReference>
<evidence type="ECO:0000256" key="3">
    <source>
        <dbReference type="ARBA" id="ARBA00022448"/>
    </source>
</evidence>
<proteinExistence type="inferred from homology"/>
<evidence type="ECO:0000313" key="8">
    <source>
        <dbReference type="EMBL" id="MCC2191275.1"/>
    </source>
</evidence>
<keyword evidence="5 7" id="KW-1133">Transmembrane helix</keyword>
<gene>
    <name evidence="8" type="ORF">LKD71_16015</name>
</gene>
<evidence type="ECO:0000256" key="6">
    <source>
        <dbReference type="ARBA" id="ARBA00023136"/>
    </source>
</evidence>
<dbReference type="NCBIfam" id="TIGR00801">
    <property type="entry name" value="ncs2"/>
    <property type="match status" value="1"/>
</dbReference>
<dbReference type="Pfam" id="PF00860">
    <property type="entry name" value="Xan_ur_permease"/>
    <property type="match status" value="1"/>
</dbReference>
<dbReference type="InterPro" id="IPR006043">
    <property type="entry name" value="NCS2"/>
</dbReference>
<sequence>MKQSQSQTGSPYEFYGKIPLRQAIPLGLQHVLAMFVGNLTPILIICGACGISATSGDAELAALQVTLLQNAMLIAGIVTLVQLFAIGPVGGKVPIIMGTSSGFIGVFQSVAKVMGGGILTYGAIMGASLIGGIFEGFLGFCLKPLRKFFPPIVTGTVVLSIGLSLISVGIQSFGGGSSASDYGSMENLILGLIVLVTIIVLKHFCKGIWSTSAILFAIIIGYIVSEVMGIFLPTTDITAEGVEFTKAWVLNWSKVADASWFAVPKLMPVKLVFDARAILPILIMFVVTAVETVGDISGVMEGGMGREATDKELSGGVACDGFGSSLAALFGVLPNTSFSQNVGLVTMTKIVNRTALGFGAIFLIFCGLFPKLAALISIMPQSVLGGAAVMMFSSIIISGIQLITKEPMNSRSITIVSVALGLGYGLGANSAVISGLPQPVQLIFGGSGIVPAALVAIVLNIVLPREKAEQK</sequence>
<keyword evidence="3" id="KW-0813">Transport</keyword>
<comment type="similarity">
    <text evidence="2">Belongs to the nucleobase:cation symporter-2 (NCS2) (TC 2.A.40) family.</text>
</comment>
<feature type="transmembrane region" description="Helical" evidence="7">
    <location>
        <begin position="384"/>
        <end position="403"/>
    </location>
</feature>
<feature type="transmembrane region" description="Helical" evidence="7">
    <location>
        <begin position="415"/>
        <end position="436"/>
    </location>
</feature>
<reference evidence="8 9" key="1">
    <citation type="submission" date="2021-10" db="EMBL/GenBank/DDBJ databases">
        <title>Anaerobic single-cell dispensing facilitates the cultivation of human gut bacteria.</title>
        <authorList>
            <person name="Afrizal A."/>
        </authorList>
    </citation>
    <scope>NUCLEOTIDE SEQUENCE [LARGE SCALE GENOMIC DNA]</scope>
    <source>
        <strain evidence="8 9">CLA-AA-H277</strain>
    </source>
</reference>
<feature type="transmembrane region" description="Helical" evidence="7">
    <location>
        <begin position="148"/>
        <end position="170"/>
    </location>
</feature>